<dbReference type="PROSITE" id="PS50887">
    <property type="entry name" value="GGDEF"/>
    <property type="match status" value="1"/>
</dbReference>
<dbReference type="GO" id="GO:0052621">
    <property type="term" value="F:diguanylate cyclase activity"/>
    <property type="evidence" value="ECO:0007669"/>
    <property type="project" value="UniProtKB-EC"/>
</dbReference>
<evidence type="ECO:0000259" key="10">
    <source>
        <dbReference type="PROSITE" id="PS50887"/>
    </source>
</evidence>
<keyword evidence="5 9" id="KW-0812">Transmembrane</keyword>
<evidence type="ECO:0000313" key="12">
    <source>
        <dbReference type="Proteomes" id="UP000050378"/>
    </source>
</evidence>
<comment type="caution">
    <text evidence="11">The sequence shown here is derived from an EMBL/GenBank/DDBJ whole genome shotgun (WGS) entry which is preliminary data.</text>
</comment>
<dbReference type="GO" id="GO:1902201">
    <property type="term" value="P:negative regulation of bacterial-type flagellum-dependent cell motility"/>
    <property type="evidence" value="ECO:0007669"/>
    <property type="project" value="TreeGrafter"/>
</dbReference>
<reference evidence="11 12" key="1">
    <citation type="submission" date="2015-09" db="EMBL/GenBank/DDBJ databases">
        <title>Draft Genome Sequence of Pseudoalteromonas lipolytica UCD-48B.</title>
        <authorList>
            <person name="Krusor M."/>
            <person name="Coil D.A."/>
            <person name="Lang J.M."/>
            <person name="Eisen J.A."/>
            <person name="Alexiev A."/>
        </authorList>
    </citation>
    <scope>NUCLEOTIDE SEQUENCE [LARGE SCALE GENOMIC DNA]</scope>
    <source>
        <strain evidence="11 12">UCD-48B</strain>
    </source>
</reference>
<feature type="transmembrane region" description="Helical" evidence="9">
    <location>
        <begin position="82"/>
        <end position="102"/>
    </location>
</feature>
<comment type="cofactor">
    <cofactor evidence="1">
        <name>Mg(2+)</name>
        <dbReference type="ChEBI" id="CHEBI:18420"/>
    </cofactor>
</comment>
<dbReference type="InterPro" id="IPR043128">
    <property type="entry name" value="Rev_trsase/Diguanyl_cyclase"/>
</dbReference>
<dbReference type="Gene3D" id="3.30.70.270">
    <property type="match status" value="1"/>
</dbReference>
<dbReference type="NCBIfam" id="TIGR00254">
    <property type="entry name" value="GGDEF"/>
    <property type="match status" value="1"/>
</dbReference>
<dbReference type="SUPFAM" id="SSF55073">
    <property type="entry name" value="Nucleotide cyclase"/>
    <property type="match status" value="1"/>
</dbReference>
<evidence type="ECO:0000256" key="6">
    <source>
        <dbReference type="ARBA" id="ARBA00022989"/>
    </source>
</evidence>
<dbReference type="SMART" id="SM00267">
    <property type="entry name" value="GGDEF"/>
    <property type="match status" value="1"/>
</dbReference>
<evidence type="ECO:0000256" key="8">
    <source>
        <dbReference type="ARBA" id="ARBA00034247"/>
    </source>
</evidence>
<feature type="transmembrane region" description="Helical" evidence="9">
    <location>
        <begin position="7"/>
        <end position="26"/>
    </location>
</feature>
<dbReference type="Proteomes" id="UP000050378">
    <property type="component" value="Unassembled WGS sequence"/>
</dbReference>
<dbReference type="STRING" id="570156.AOG27_13925"/>
<dbReference type="AlphaFoldDB" id="A0A0P7DZU9"/>
<evidence type="ECO:0000256" key="1">
    <source>
        <dbReference type="ARBA" id="ARBA00001946"/>
    </source>
</evidence>
<dbReference type="Pfam" id="PF00990">
    <property type="entry name" value="GGDEF"/>
    <property type="match status" value="1"/>
</dbReference>
<feature type="transmembrane region" description="Helical" evidence="9">
    <location>
        <begin position="214"/>
        <end position="234"/>
    </location>
</feature>
<dbReference type="OrthoDB" id="6311646at2"/>
<feature type="transmembrane region" description="Helical" evidence="9">
    <location>
        <begin position="32"/>
        <end position="48"/>
    </location>
</feature>
<dbReference type="InterPro" id="IPR000160">
    <property type="entry name" value="GGDEF_dom"/>
</dbReference>
<keyword evidence="7 9" id="KW-0472">Membrane</keyword>
<dbReference type="EMBL" id="LJTC01000008">
    <property type="protein sequence ID" value="KPM83147.1"/>
    <property type="molecule type" value="Genomic_DNA"/>
</dbReference>
<gene>
    <name evidence="11" type="ORF">AOG27_13925</name>
</gene>
<dbReference type="FunFam" id="3.30.70.270:FF:000001">
    <property type="entry name" value="Diguanylate cyclase domain protein"/>
    <property type="match status" value="1"/>
</dbReference>
<feature type="transmembrane region" description="Helical" evidence="9">
    <location>
        <begin position="190"/>
        <end position="208"/>
    </location>
</feature>
<dbReference type="PATRIC" id="fig|570156.3.peg.3892"/>
<evidence type="ECO:0000256" key="5">
    <source>
        <dbReference type="ARBA" id="ARBA00022692"/>
    </source>
</evidence>
<feature type="transmembrane region" description="Helical" evidence="9">
    <location>
        <begin position="246"/>
        <end position="265"/>
    </location>
</feature>
<protein>
    <recommendedName>
        <fullName evidence="3">diguanylate cyclase</fullName>
        <ecNumber evidence="3">2.7.7.65</ecNumber>
    </recommendedName>
</protein>
<dbReference type="PANTHER" id="PTHR45138:SF9">
    <property type="entry name" value="DIGUANYLATE CYCLASE DGCM-RELATED"/>
    <property type="match status" value="1"/>
</dbReference>
<comment type="subcellular location">
    <subcellularLocation>
        <location evidence="2">Cell membrane</location>
        <topology evidence="2">Multi-pass membrane protein</topology>
    </subcellularLocation>
</comment>
<keyword evidence="4" id="KW-1003">Cell membrane</keyword>
<accession>A0A0P7DZU9</accession>
<feature type="transmembrane region" description="Helical" evidence="9">
    <location>
        <begin position="122"/>
        <end position="144"/>
    </location>
</feature>
<evidence type="ECO:0000256" key="7">
    <source>
        <dbReference type="ARBA" id="ARBA00023136"/>
    </source>
</evidence>
<sequence>MNTQLKPWQFNIIVCSVYLLFGLFTMQVLKTLAVWPPAGVALAGLMLFGRKAWLGVASGTCLVVLCYFYLSDLNPFTFKHIAINAATTTGNTLAALTAFWLINRKLKQHTLLTSVTSLARVFIVACIAIGVISALFGVGIYSLVGIEWFNGLYVGILNWSISNALAAIVFTPALYFLWRNWPHPVTSSEFSKLLLLTLTVVLLCYFIFGPAYTAMTLPFLQPALLLFPLLYAATRLSPTATSCMNMLVFFAAWVGSNQGWGYFYYHHPKTAEVTMQFFFLFTLSAVLLIQAVFIQRKKEQQKLTTMLEQKVEERTYELERAKHEALALSVTDHLTQLYNRRGFFEKVNRQFAKYHDAQCTCSLLLLDLDQFKAINDKYGHATGDEVIRTTAHKLTQHSRASDIAGRIGGEEFVLFLPMANNHTAFAIAEKIRADIEQQDIIADNKHVKFTVSIGVSTLKASDQHIESMLKRADKALYQAKNQGRNQAQCS</sequence>
<dbReference type="InterPro" id="IPR007895">
    <property type="entry name" value="MASE1"/>
</dbReference>
<feature type="transmembrane region" description="Helical" evidence="9">
    <location>
        <begin position="53"/>
        <end position="70"/>
    </location>
</feature>
<dbReference type="Pfam" id="PF05231">
    <property type="entry name" value="MASE1"/>
    <property type="match status" value="1"/>
</dbReference>
<evidence type="ECO:0000256" key="3">
    <source>
        <dbReference type="ARBA" id="ARBA00012528"/>
    </source>
</evidence>
<dbReference type="GO" id="GO:0043709">
    <property type="term" value="P:cell adhesion involved in single-species biofilm formation"/>
    <property type="evidence" value="ECO:0007669"/>
    <property type="project" value="TreeGrafter"/>
</dbReference>
<evidence type="ECO:0000256" key="4">
    <source>
        <dbReference type="ARBA" id="ARBA00022475"/>
    </source>
</evidence>
<name>A0A0P7DZU9_9GAMM</name>
<feature type="transmembrane region" description="Helical" evidence="9">
    <location>
        <begin position="156"/>
        <end position="178"/>
    </location>
</feature>
<dbReference type="InterPro" id="IPR029787">
    <property type="entry name" value="Nucleotide_cyclase"/>
</dbReference>
<evidence type="ECO:0000256" key="2">
    <source>
        <dbReference type="ARBA" id="ARBA00004651"/>
    </source>
</evidence>
<dbReference type="GO" id="GO:0005886">
    <property type="term" value="C:plasma membrane"/>
    <property type="evidence" value="ECO:0007669"/>
    <property type="project" value="UniProtKB-SubCell"/>
</dbReference>
<evidence type="ECO:0000256" key="9">
    <source>
        <dbReference type="SAM" id="Phobius"/>
    </source>
</evidence>
<dbReference type="InterPro" id="IPR050469">
    <property type="entry name" value="Diguanylate_Cyclase"/>
</dbReference>
<dbReference type="RefSeq" id="WP_054553608.1">
    <property type="nucleotide sequence ID" value="NZ_LJTC01000008.1"/>
</dbReference>
<proteinExistence type="predicted"/>
<feature type="domain" description="GGDEF" evidence="10">
    <location>
        <begin position="359"/>
        <end position="490"/>
    </location>
</feature>
<feature type="transmembrane region" description="Helical" evidence="9">
    <location>
        <begin position="277"/>
        <end position="294"/>
    </location>
</feature>
<dbReference type="CDD" id="cd01949">
    <property type="entry name" value="GGDEF"/>
    <property type="match status" value="1"/>
</dbReference>
<evidence type="ECO:0000313" key="11">
    <source>
        <dbReference type="EMBL" id="KPM83147.1"/>
    </source>
</evidence>
<dbReference type="PANTHER" id="PTHR45138">
    <property type="entry name" value="REGULATORY COMPONENTS OF SENSORY TRANSDUCTION SYSTEM"/>
    <property type="match status" value="1"/>
</dbReference>
<comment type="catalytic activity">
    <reaction evidence="8">
        <text>2 GTP = 3',3'-c-di-GMP + 2 diphosphate</text>
        <dbReference type="Rhea" id="RHEA:24898"/>
        <dbReference type="ChEBI" id="CHEBI:33019"/>
        <dbReference type="ChEBI" id="CHEBI:37565"/>
        <dbReference type="ChEBI" id="CHEBI:58805"/>
        <dbReference type="EC" id="2.7.7.65"/>
    </reaction>
</comment>
<keyword evidence="6 9" id="KW-1133">Transmembrane helix</keyword>
<organism evidence="11 12">
    <name type="scientific">Pseudoalteromonas lipolytica</name>
    <dbReference type="NCBI Taxonomy" id="570156"/>
    <lineage>
        <taxon>Bacteria</taxon>
        <taxon>Pseudomonadati</taxon>
        <taxon>Pseudomonadota</taxon>
        <taxon>Gammaproteobacteria</taxon>
        <taxon>Alteromonadales</taxon>
        <taxon>Pseudoalteromonadaceae</taxon>
        <taxon>Pseudoalteromonas</taxon>
    </lineage>
</organism>
<dbReference type="EC" id="2.7.7.65" evidence="3"/>